<protein>
    <submittedName>
        <fullName evidence="4">AMP-binding protein</fullName>
    </submittedName>
</protein>
<sequence>MQSLLLNGKVFYYDEIAAYSFRNSIPLNGYEAKTLELCRDWLNGVQEFSIQTSGSTGAPKVITLTRQQLEASAQATIKALNVQQKDRALVCLNTETVGGLMLLVRGFLGDMQLTIIEPTANPLAVLPPECSFEYASFVPMQMQEMLVFSTESIAFFNRMKAILVGGAPVSYNLQQQISQLSVPVSHTYGMTETASHVALKRLNGPDASPYFKTLPGVEISTDDRGCLILKGAQTNFETIITNDLVNIIDSETFEWLGRADFVINSGGVKIQAEKVEMTLETTLAQLGITTNSFITSLPDEKLGEKVVAVLEHHFLDQVREAQLREKLQSVLSRYEIPKIFLFLPEFKKTTSGKLDRRQTLQAALTFSKTHRF</sequence>
<proteinExistence type="inferred from homology"/>
<dbReference type="Gene3D" id="3.30.300.30">
    <property type="match status" value="1"/>
</dbReference>
<dbReference type="Pfam" id="PF00501">
    <property type="entry name" value="AMP-binding"/>
    <property type="match status" value="1"/>
</dbReference>
<dbReference type="SUPFAM" id="SSF56801">
    <property type="entry name" value="Acetyl-CoA synthetase-like"/>
    <property type="match status" value="1"/>
</dbReference>
<comment type="similarity">
    <text evidence="1">Belongs to the ATP-dependent AMP-binding enzyme family.</text>
</comment>
<dbReference type="Gene3D" id="3.40.50.12780">
    <property type="entry name" value="N-terminal domain of ligase-like"/>
    <property type="match status" value="1"/>
</dbReference>
<dbReference type="InterPro" id="IPR000873">
    <property type="entry name" value="AMP-dep_synth/lig_dom"/>
</dbReference>
<dbReference type="InterPro" id="IPR045851">
    <property type="entry name" value="AMP-bd_C_sf"/>
</dbReference>
<dbReference type="EMBL" id="JAEHFX010000011">
    <property type="protein sequence ID" value="MBK0404747.1"/>
    <property type="molecule type" value="Genomic_DNA"/>
</dbReference>
<gene>
    <name evidence="4" type="ORF">I5M27_17265</name>
</gene>
<dbReference type="Proteomes" id="UP000644147">
    <property type="component" value="Unassembled WGS sequence"/>
</dbReference>
<keyword evidence="2" id="KW-0436">Ligase</keyword>
<evidence type="ECO:0000313" key="4">
    <source>
        <dbReference type="EMBL" id="MBK0404747.1"/>
    </source>
</evidence>
<comment type="caution">
    <text evidence="4">The sequence shown here is derived from an EMBL/GenBank/DDBJ whole genome shotgun (WGS) entry which is preliminary data.</text>
</comment>
<accession>A0ABS1C5W6</accession>
<keyword evidence="5" id="KW-1185">Reference proteome</keyword>
<feature type="domain" description="AMP-dependent synthetase/ligase" evidence="3">
    <location>
        <begin position="52"/>
        <end position="219"/>
    </location>
</feature>
<dbReference type="PANTHER" id="PTHR43201:SF5">
    <property type="entry name" value="MEDIUM-CHAIN ACYL-COA LIGASE ACSF2, MITOCHONDRIAL"/>
    <property type="match status" value="1"/>
</dbReference>
<evidence type="ECO:0000256" key="2">
    <source>
        <dbReference type="ARBA" id="ARBA00022598"/>
    </source>
</evidence>
<dbReference type="InterPro" id="IPR042099">
    <property type="entry name" value="ANL_N_sf"/>
</dbReference>
<evidence type="ECO:0000313" key="5">
    <source>
        <dbReference type="Proteomes" id="UP000644147"/>
    </source>
</evidence>
<evidence type="ECO:0000259" key="3">
    <source>
        <dbReference type="Pfam" id="PF00501"/>
    </source>
</evidence>
<organism evidence="4 5">
    <name type="scientific">Adhaeribacter terrigena</name>
    <dbReference type="NCBI Taxonomy" id="2793070"/>
    <lineage>
        <taxon>Bacteria</taxon>
        <taxon>Pseudomonadati</taxon>
        <taxon>Bacteroidota</taxon>
        <taxon>Cytophagia</taxon>
        <taxon>Cytophagales</taxon>
        <taxon>Hymenobacteraceae</taxon>
        <taxon>Adhaeribacter</taxon>
    </lineage>
</organism>
<evidence type="ECO:0000256" key="1">
    <source>
        <dbReference type="ARBA" id="ARBA00006432"/>
    </source>
</evidence>
<name>A0ABS1C5W6_9BACT</name>
<dbReference type="PANTHER" id="PTHR43201">
    <property type="entry name" value="ACYL-COA SYNTHETASE"/>
    <property type="match status" value="1"/>
</dbReference>
<reference evidence="4 5" key="1">
    <citation type="submission" date="2020-12" db="EMBL/GenBank/DDBJ databases">
        <title>Bacterial novel species Adhaeribacter sp. BT258 isolated from soil.</title>
        <authorList>
            <person name="Jung H.-Y."/>
        </authorList>
    </citation>
    <scope>NUCLEOTIDE SEQUENCE [LARGE SCALE GENOMIC DNA]</scope>
    <source>
        <strain evidence="4 5">BT258</strain>
    </source>
</reference>